<feature type="region of interest" description="Disordered" evidence="1">
    <location>
        <begin position="23"/>
        <end position="84"/>
    </location>
</feature>
<dbReference type="EMBL" id="LR743504">
    <property type="protein sequence ID" value="CAA2105433.1"/>
    <property type="molecule type" value="Genomic_DNA"/>
</dbReference>
<dbReference type="AlphaFoldDB" id="A0A679JHM7"/>
<sequence>MSEDTRSPELQVLAETLIRAWQQRSAPERDGFARTLGVPSEALAAPQSAEPTAPTADPEPAEAWLHTDDEGPRALPSSSEPYPSSVRDAVWEAVAPASAEPMDWTEEQVREASEALERRATVSGAVRPADLAAGYSAALANLLLDRLAPGFDRTRVAGSWSWTLKSERRAAVLRALGRDGIAEAVAEADSLPTDAPGRLLRLLLTDQELPLGSPRAVRALACSWAVAVQPERVEQVAELRRDAARHSALSAFDHLLKDGFVGRAAEIARLRGFVSEEDAGSQIPILTVSGIGGLGKSTLLAQALRPLLAEAFESPTAPLLISIDFDRRSFLTGGELELSFELSRQLELFFPETSAALGALRGSIGRARAARGETLKDESSEGLESVSRHGDEFAYEARSIIRNNGVNRRRMIVVLDTFEEWQRGTYRDWDPQAPAGRVLSWLSGVREAWDFRFGVIVSGRTPIPPESYLTAPGAIHLKELGRRDSVELLLRLGLRPEAARQLARLVGGSPLSLKLAARYVLQLPAGTQATFMSDFDGGLQGVNAALRQGLLYKRFLDHIADPLARKLAHPGLALRRVTPELIRKVLAEPCGLGPLEAWEAQDLFTLLAQEVWLVERRGEELLHYPEVRSAMLRAMREDPQQADRVRAVHAAAARWYKERPEPDDEDRGEAVYHCLSLIDPREFEAATANVPPEILRKVAQSAEDLPDEIRVRLLHRVGRRLSVAEAKLLPEGERQDWAAVRCDGLVRSGQPERAIKLWMDLGGGSRPGPWYAIAIFQAELWDEPALVREIITDSPNLSLRYNYLLSLVLDEHAPDEAHRLRGGLDILMRDQLIARKFGVEQTIECIYFYVIIERDYRHPRNIIDKILDSFDRYSFDATRYLRASAVLDRDVMARVQVTARKVLAGSFRPTSDFLEFVERRLAEAGVDGRATRQFRDDFAQEIEKRMRSAEVLGGWSDRFAQAVETDMGKLLREPHAIASLLQGLASDDPEWRVPLRNALEVAARTPVFEDWAAEQIAKVLGAWLPIDLRPDEFLKECRRSRRKAWMSAVEYIDRCGELPRFMSMCMNSNHPRINRSGHAYLKWIRLRDDYYRSVRSK</sequence>
<accession>A0A679JHM7</accession>
<organism evidence="2">
    <name type="scientific">Methylobacterium bullatum</name>
    <dbReference type="NCBI Taxonomy" id="570505"/>
    <lineage>
        <taxon>Bacteria</taxon>
        <taxon>Pseudomonadati</taxon>
        <taxon>Pseudomonadota</taxon>
        <taxon>Alphaproteobacteria</taxon>
        <taxon>Hyphomicrobiales</taxon>
        <taxon>Methylobacteriaceae</taxon>
        <taxon>Methylobacterium</taxon>
    </lineage>
</organism>
<dbReference type="InterPro" id="IPR027417">
    <property type="entry name" value="P-loop_NTPase"/>
</dbReference>
<evidence type="ECO:0000313" key="2">
    <source>
        <dbReference type="EMBL" id="CAA2105433.1"/>
    </source>
</evidence>
<protein>
    <submittedName>
        <fullName evidence="2">Uncharacterized protein</fullName>
    </submittedName>
</protein>
<dbReference type="SUPFAM" id="SSF52540">
    <property type="entry name" value="P-loop containing nucleoside triphosphate hydrolases"/>
    <property type="match status" value="1"/>
</dbReference>
<proteinExistence type="predicted"/>
<dbReference type="Gene3D" id="3.40.50.300">
    <property type="entry name" value="P-loop containing nucleotide triphosphate hydrolases"/>
    <property type="match status" value="1"/>
</dbReference>
<gene>
    <name evidence="2" type="ORF">MBUL_03190</name>
</gene>
<name>A0A679JHM7_9HYPH</name>
<feature type="compositionally biased region" description="Low complexity" evidence="1">
    <location>
        <begin position="49"/>
        <end position="63"/>
    </location>
</feature>
<evidence type="ECO:0000256" key="1">
    <source>
        <dbReference type="SAM" id="MobiDB-lite"/>
    </source>
</evidence>
<reference evidence="2" key="1">
    <citation type="submission" date="2019-12" db="EMBL/GenBank/DDBJ databases">
        <authorList>
            <person name="Cremers G."/>
        </authorList>
    </citation>
    <scope>NUCLEOTIDE SEQUENCE</scope>
    <source>
        <strain evidence="2">Mbul1</strain>
    </source>
</reference>